<protein>
    <submittedName>
        <fullName evidence="1">Uncharacterized protein</fullName>
    </submittedName>
</protein>
<dbReference type="Proteomes" id="UP000070456">
    <property type="component" value="Unassembled WGS sequence"/>
</dbReference>
<keyword evidence="2" id="KW-1185">Reference proteome</keyword>
<reference evidence="1 2" key="1">
    <citation type="submission" date="2015-12" db="EMBL/GenBank/DDBJ databases">
        <title>Draft genome sequence of the thermoanaerobe Thermotalea metallivorans, an isolate from the runoff channel of the Great Artesian Basin, Australia.</title>
        <authorList>
            <person name="Patel B.K."/>
        </authorList>
    </citation>
    <scope>NUCLEOTIDE SEQUENCE [LARGE SCALE GENOMIC DNA]</scope>
    <source>
        <strain evidence="1 2">B2-1</strain>
    </source>
</reference>
<evidence type="ECO:0000313" key="2">
    <source>
        <dbReference type="Proteomes" id="UP000070456"/>
    </source>
</evidence>
<gene>
    <name evidence="1" type="ORF">AN619_30310</name>
</gene>
<proteinExistence type="predicted"/>
<accession>A0A140KZA7</accession>
<organism evidence="1 2">
    <name type="scientific">Thermotalea metallivorans</name>
    <dbReference type="NCBI Taxonomy" id="520762"/>
    <lineage>
        <taxon>Bacteria</taxon>
        <taxon>Bacillati</taxon>
        <taxon>Bacillota</taxon>
        <taxon>Clostridia</taxon>
        <taxon>Peptostreptococcales</taxon>
        <taxon>Thermotaleaceae</taxon>
        <taxon>Thermotalea</taxon>
    </lineage>
</organism>
<comment type="caution">
    <text evidence="1">The sequence shown here is derived from an EMBL/GenBank/DDBJ whole genome shotgun (WGS) entry which is preliminary data.</text>
</comment>
<dbReference type="RefSeq" id="WP_068558105.1">
    <property type="nucleotide sequence ID" value="NZ_LOEE01000089.1"/>
</dbReference>
<dbReference type="EMBL" id="LOEE01000089">
    <property type="protein sequence ID" value="KXG73632.1"/>
    <property type="molecule type" value="Genomic_DNA"/>
</dbReference>
<name>A0A140KZA7_9FIRM</name>
<evidence type="ECO:0000313" key="1">
    <source>
        <dbReference type="EMBL" id="KXG73632.1"/>
    </source>
</evidence>
<sequence length="119" mass="14330">MARKEFFYVKANEVVTNMLKAFIEQSQKYDNQAEFFEKNVFLFMLAVDRDLFTKLFEESIQKLQKEEYAKLKTLIKLTEVMNFYNTEKNMFITRDGYVTVETLLEKGYHIRDKQLIVNL</sequence>
<dbReference type="AlphaFoldDB" id="A0A140KZA7"/>